<dbReference type="Pfam" id="PF20040">
    <property type="entry name" value="DUF6442"/>
    <property type="match status" value="1"/>
</dbReference>
<keyword evidence="1" id="KW-1133">Transmembrane helix</keyword>
<gene>
    <name evidence="2" type="ORF">H8S76_13645</name>
</gene>
<organism evidence="2 3">
    <name type="scientific">Blautia celeris</name>
    <dbReference type="NCBI Taxonomy" id="2763026"/>
    <lineage>
        <taxon>Bacteria</taxon>
        <taxon>Bacillati</taxon>
        <taxon>Bacillota</taxon>
        <taxon>Clostridia</taxon>
        <taxon>Lachnospirales</taxon>
        <taxon>Lachnospiraceae</taxon>
        <taxon>Blautia</taxon>
    </lineage>
</organism>
<evidence type="ECO:0000256" key="1">
    <source>
        <dbReference type="SAM" id="Phobius"/>
    </source>
</evidence>
<keyword evidence="3" id="KW-1185">Reference proteome</keyword>
<evidence type="ECO:0000313" key="3">
    <source>
        <dbReference type="Proteomes" id="UP000654573"/>
    </source>
</evidence>
<feature type="transmembrane region" description="Helical" evidence="1">
    <location>
        <begin position="74"/>
        <end position="95"/>
    </location>
</feature>
<protein>
    <recommendedName>
        <fullName evidence="4">Transmembrane protein</fullName>
    </recommendedName>
</protein>
<comment type="caution">
    <text evidence="2">The sequence shown here is derived from an EMBL/GenBank/DDBJ whole genome shotgun (WGS) entry which is preliminary data.</text>
</comment>
<evidence type="ECO:0000313" key="2">
    <source>
        <dbReference type="EMBL" id="MBC5673290.1"/>
    </source>
</evidence>
<keyword evidence="1" id="KW-0472">Membrane</keyword>
<dbReference type="InterPro" id="IPR045620">
    <property type="entry name" value="DUF6442"/>
</dbReference>
<keyword evidence="1" id="KW-0812">Transmembrane</keyword>
<sequence length="97" mass="10701">MKTKIQRPVKNECDKQIETRSRSHALDFVAAAAQILTIMCIVKGNPAWKGSLSLLFFGGAAALVYKYDEHKEKTYFIIGIVLGIIGTALLIWFGITG</sequence>
<dbReference type="RefSeq" id="WP_054351065.1">
    <property type="nucleotide sequence ID" value="NZ_JACOOU010000006.1"/>
</dbReference>
<evidence type="ECO:0008006" key="4">
    <source>
        <dbReference type="Google" id="ProtNLM"/>
    </source>
</evidence>
<name>A0ABR7FDJ2_9FIRM</name>
<proteinExistence type="predicted"/>
<accession>A0ABR7FDJ2</accession>
<dbReference type="Proteomes" id="UP000654573">
    <property type="component" value="Unassembled WGS sequence"/>
</dbReference>
<dbReference type="EMBL" id="JACOOU010000006">
    <property type="protein sequence ID" value="MBC5673290.1"/>
    <property type="molecule type" value="Genomic_DNA"/>
</dbReference>
<reference evidence="2 3" key="1">
    <citation type="submission" date="2020-08" db="EMBL/GenBank/DDBJ databases">
        <title>Genome public.</title>
        <authorList>
            <person name="Liu C."/>
            <person name="Sun Q."/>
        </authorList>
    </citation>
    <scope>NUCLEOTIDE SEQUENCE [LARGE SCALE GENOMIC DNA]</scope>
    <source>
        <strain evidence="2 3">NSJ-34</strain>
    </source>
</reference>